<dbReference type="CDD" id="cd17646">
    <property type="entry name" value="A_NRPS_AB3403-like"/>
    <property type="match status" value="1"/>
</dbReference>
<evidence type="ECO:0000313" key="8">
    <source>
        <dbReference type="Proteomes" id="UP001106592"/>
    </source>
</evidence>
<accession>A0A9Q3AEZ6</accession>
<dbReference type="GO" id="GO:0009239">
    <property type="term" value="P:enterobactin biosynthetic process"/>
    <property type="evidence" value="ECO:0007669"/>
    <property type="project" value="TreeGrafter"/>
</dbReference>
<dbReference type="RefSeq" id="WP_217977171.1">
    <property type="nucleotide sequence ID" value="NZ_JAHTBI010000073.1"/>
</dbReference>
<keyword evidence="8" id="KW-1185">Reference proteome</keyword>
<dbReference type="FunFam" id="2.30.38.10:FF:000001">
    <property type="entry name" value="Non-ribosomal peptide synthetase PvdI"/>
    <property type="match status" value="1"/>
</dbReference>
<evidence type="ECO:0000313" key="7">
    <source>
        <dbReference type="EMBL" id="MBV6289200.1"/>
    </source>
</evidence>
<name>A0A9Q3AEZ6_9PSED</name>
<dbReference type="InterPro" id="IPR020845">
    <property type="entry name" value="AMP-binding_CS"/>
</dbReference>
<keyword evidence="3" id="KW-0597">Phosphoprotein</keyword>
<dbReference type="GO" id="GO:0031177">
    <property type="term" value="F:phosphopantetheine binding"/>
    <property type="evidence" value="ECO:0007669"/>
    <property type="project" value="TreeGrafter"/>
</dbReference>
<evidence type="ECO:0000256" key="1">
    <source>
        <dbReference type="ARBA" id="ARBA00001957"/>
    </source>
</evidence>
<dbReference type="InterPro" id="IPR000873">
    <property type="entry name" value="AMP-dep_synth/lig_dom"/>
</dbReference>
<dbReference type="FunFam" id="3.40.50.12780:FF:000012">
    <property type="entry name" value="Non-ribosomal peptide synthetase"/>
    <property type="match status" value="1"/>
</dbReference>
<evidence type="ECO:0000256" key="4">
    <source>
        <dbReference type="SAM" id="MobiDB-lite"/>
    </source>
</evidence>
<dbReference type="GO" id="GO:0005829">
    <property type="term" value="C:cytosol"/>
    <property type="evidence" value="ECO:0007669"/>
    <property type="project" value="TreeGrafter"/>
</dbReference>
<dbReference type="AlphaFoldDB" id="A0A9Q3AEZ6"/>
<dbReference type="PROSITE" id="PS00455">
    <property type="entry name" value="AMP_BINDING"/>
    <property type="match status" value="1"/>
</dbReference>
<dbReference type="GO" id="GO:0009366">
    <property type="term" value="C:enterobactin synthetase complex"/>
    <property type="evidence" value="ECO:0007669"/>
    <property type="project" value="TreeGrafter"/>
</dbReference>
<dbReference type="Proteomes" id="UP001106592">
    <property type="component" value="Unassembled WGS sequence"/>
</dbReference>
<evidence type="ECO:0000256" key="2">
    <source>
        <dbReference type="ARBA" id="ARBA00022450"/>
    </source>
</evidence>
<reference evidence="7" key="2">
    <citation type="journal article" date="2023" name="Plant Pathol.">
        <title>Dismantling and reorganizing Pseudomonas marginalis sensu#lato.</title>
        <authorList>
            <person name="Sawada H."/>
            <person name="Fujikawa T."/>
            <person name="Satou M."/>
        </authorList>
    </citation>
    <scope>NUCLEOTIDE SEQUENCE</scope>
    <source>
        <strain evidence="7">MAFF 301350</strain>
    </source>
</reference>
<gene>
    <name evidence="7" type="ORF">KUO17_19575</name>
</gene>
<dbReference type="FunFam" id="3.40.50.980:FF:000001">
    <property type="entry name" value="Non-ribosomal peptide synthetase"/>
    <property type="match status" value="1"/>
</dbReference>
<dbReference type="FunFam" id="3.30.300.30:FF:000010">
    <property type="entry name" value="Enterobactin synthetase component F"/>
    <property type="match status" value="1"/>
</dbReference>
<organism evidence="7 8">
    <name type="scientific">Pseudomonas aegrilactucae</name>
    <dbReference type="NCBI Taxonomy" id="2854028"/>
    <lineage>
        <taxon>Bacteria</taxon>
        <taxon>Pseudomonadati</taxon>
        <taxon>Pseudomonadota</taxon>
        <taxon>Gammaproteobacteria</taxon>
        <taxon>Pseudomonadales</taxon>
        <taxon>Pseudomonadaceae</taxon>
        <taxon>Pseudomonas</taxon>
    </lineage>
</organism>
<comment type="caution">
    <text evidence="7">The sequence shown here is derived from an EMBL/GenBank/DDBJ whole genome shotgun (WGS) entry which is preliminary data.</text>
</comment>
<dbReference type="NCBIfam" id="TIGR01733">
    <property type="entry name" value="AA-adenyl-dom"/>
    <property type="match status" value="1"/>
</dbReference>
<dbReference type="GO" id="GO:0043041">
    <property type="term" value="P:amino acid activation for nonribosomal peptide biosynthetic process"/>
    <property type="evidence" value="ECO:0007669"/>
    <property type="project" value="TreeGrafter"/>
</dbReference>
<feature type="non-terminal residue" evidence="7">
    <location>
        <position position="486"/>
    </location>
</feature>
<evidence type="ECO:0000259" key="5">
    <source>
        <dbReference type="Pfam" id="PF00501"/>
    </source>
</evidence>
<protein>
    <submittedName>
        <fullName evidence="7">Amino acid adenylation domain-containing protein</fullName>
    </submittedName>
</protein>
<keyword evidence="2" id="KW-0596">Phosphopantetheine</keyword>
<dbReference type="FunFam" id="3.40.50.980:FF:000002">
    <property type="entry name" value="Enterobactin synthetase component F"/>
    <property type="match status" value="1"/>
</dbReference>
<dbReference type="Pfam" id="PF13193">
    <property type="entry name" value="AMP-binding_C"/>
    <property type="match status" value="1"/>
</dbReference>
<dbReference type="PANTHER" id="PTHR45527:SF1">
    <property type="entry name" value="FATTY ACID SYNTHASE"/>
    <property type="match status" value="1"/>
</dbReference>
<sequence>LSYAELNSRANQLAHALIARGVGPDVLVGIAAERSIEMVVGLLAILKAGGAYVPLDPEYPRERLSYLFEDSAIGLLLTQQHLLEQLPVPHSLPVLALDTLDLSAHAQSNPGVDLHPENLAYVIYTSGSTGKPKGAGNRHSALTNRLCWMQQAYALDARDSVLQKTPFSFDVSVWEFFWPLMTGARLVVAAPGDHRDPARLVALINQHRISTLHFVPSMLQAFLLDENVPGCTSLTRIVCSGEALPVDAQQQVFAKLPNAGLYNLYGPTEAAIDVTHWTCREEGKDGVPIGQPIANLQTYILGDDLGLLPVGVTGELYLAGEGLARGYHRRAALTAERFVTSPFGNGERLYRTGDLACYRADGVIEYRGRIDHQVKIRGLRIELGEIEARLMELDAVREAVVLALDTAGGQQLVGYVVPRDSAGHDDLREHLKHALKAHLPDYMIPAQWVWLEQMPLSPNGKLERKALPKPDASQLQREYVAPQSEL</sequence>
<reference evidence="7" key="1">
    <citation type="journal article" date="2022" name="Int. J. Syst. Evol. Microbiol.">
        <title>Pseudomonas aegrilactucae sp. nov. and Pseudomonas morbosilactucae sp. nov., pathogens causing bacterial rot of lettuce in Japan.</title>
        <authorList>
            <person name="Sawada H."/>
            <person name="Fujikawa T."/>
            <person name="Satou M."/>
        </authorList>
    </citation>
    <scope>NUCLEOTIDE SEQUENCE</scope>
    <source>
        <strain evidence="7">MAFF 301350</strain>
    </source>
</reference>
<feature type="region of interest" description="Disordered" evidence="4">
    <location>
        <begin position="461"/>
        <end position="486"/>
    </location>
</feature>
<dbReference type="PANTHER" id="PTHR45527">
    <property type="entry name" value="NONRIBOSOMAL PEPTIDE SYNTHETASE"/>
    <property type="match status" value="1"/>
</dbReference>
<dbReference type="InterPro" id="IPR025110">
    <property type="entry name" value="AMP-bd_C"/>
</dbReference>
<dbReference type="EMBL" id="JAHTBI010000073">
    <property type="protein sequence ID" value="MBV6289200.1"/>
    <property type="molecule type" value="Genomic_DNA"/>
</dbReference>
<dbReference type="GO" id="GO:0047527">
    <property type="term" value="F:2,3-dihydroxybenzoate-serine ligase activity"/>
    <property type="evidence" value="ECO:0007669"/>
    <property type="project" value="TreeGrafter"/>
</dbReference>
<comment type="cofactor">
    <cofactor evidence="1">
        <name>pantetheine 4'-phosphate</name>
        <dbReference type="ChEBI" id="CHEBI:47942"/>
    </cofactor>
</comment>
<evidence type="ECO:0000259" key="6">
    <source>
        <dbReference type="Pfam" id="PF13193"/>
    </source>
</evidence>
<dbReference type="Pfam" id="PF00501">
    <property type="entry name" value="AMP-binding"/>
    <property type="match status" value="1"/>
</dbReference>
<evidence type="ECO:0000256" key="3">
    <source>
        <dbReference type="ARBA" id="ARBA00022553"/>
    </source>
</evidence>
<feature type="domain" description="AMP-binding enzyme C-terminal" evidence="6">
    <location>
        <begin position="385"/>
        <end position="461"/>
    </location>
</feature>
<feature type="non-terminal residue" evidence="7">
    <location>
        <position position="1"/>
    </location>
</feature>
<dbReference type="InterPro" id="IPR010071">
    <property type="entry name" value="AA_adenyl_dom"/>
</dbReference>
<proteinExistence type="predicted"/>
<feature type="domain" description="AMP-dependent synthetase/ligase" evidence="5">
    <location>
        <begin position="1"/>
        <end position="328"/>
    </location>
</feature>